<accession>U9T9G0</accession>
<sequence>MHSLKSEIWSDEKIVGVKIIFYTNIRKKFIKKKIISQKANNDEYSKLINNIYGTLMGSNDKTSLKWFNLKTGSSVFESKNVNPNLCWGRVKNVSYEKLHGY</sequence>
<organism evidence="1">
    <name type="scientific">Rhizophagus irregularis (strain DAOM 181602 / DAOM 197198 / MUCL 43194)</name>
    <name type="common">Arbuscular mycorrhizal fungus</name>
    <name type="synonym">Glomus intraradices</name>
    <dbReference type="NCBI Taxonomy" id="747089"/>
    <lineage>
        <taxon>Eukaryota</taxon>
        <taxon>Fungi</taxon>
        <taxon>Fungi incertae sedis</taxon>
        <taxon>Mucoromycota</taxon>
        <taxon>Glomeromycotina</taxon>
        <taxon>Glomeromycetes</taxon>
        <taxon>Glomerales</taxon>
        <taxon>Glomeraceae</taxon>
        <taxon>Rhizophagus</taxon>
    </lineage>
</organism>
<name>U9T9G0_RHIID</name>
<dbReference type="AlphaFoldDB" id="U9T9G0"/>
<dbReference type="EMBL" id="KI294644">
    <property type="protein sequence ID" value="ESA04017.1"/>
    <property type="molecule type" value="Genomic_DNA"/>
</dbReference>
<gene>
    <name evidence="1" type="ORF">GLOINDRAFT_85546</name>
</gene>
<proteinExistence type="predicted"/>
<reference evidence="1" key="1">
    <citation type="submission" date="2013-07" db="EMBL/GenBank/DDBJ databases">
        <title>The genome of an arbuscular mycorrhizal fungus provides insights into the evolution of the oldest plant symbiosis.</title>
        <authorList>
            <consortium name="DOE Joint Genome Institute"/>
            <person name="Tisserant E."/>
            <person name="Malbreil M."/>
            <person name="Kuo A."/>
            <person name="Kohler A."/>
            <person name="Symeonidi A."/>
            <person name="Balestrini R."/>
            <person name="Charron P."/>
            <person name="Duensing N."/>
            <person name="Frei-dit-Frey N."/>
            <person name="Gianinazzi-Pearson V."/>
            <person name="Gilbert B."/>
            <person name="Handa Y."/>
            <person name="Hijri M."/>
            <person name="Kaul R."/>
            <person name="Kawaguchi M."/>
            <person name="Krajinski F."/>
            <person name="Lammers P."/>
            <person name="Lapierre D."/>
            <person name="Masclaux F.G."/>
            <person name="Murat C."/>
            <person name="Morin E."/>
            <person name="Ndikumana S."/>
            <person name="Pagni M."/>
            <person name="Petitpierre D."/>
            <person name="Requena N."/>
            <person name="Rosikiewicz P."/>
            <person name="Riley R."/>
            <person name="Saito K."/>
            <person name="San Clemente H."/>
            <person name="Shapiro H."/>
            <person name="van Tuinen D."/>
            <person name="Becard G."/>
            <person name="Bonfante P."/>
            <person name="Paszkowski U."/>
            <person name="Shachar-Hill Y."/>
            <person name="Young J.P."/>
            <person name="Sanders I.R."/>
            <person name="Henrissat B."/>
            <person name="Rensing S.A."/>
            <person name="Grigoriev I.V."/>
            <person name="Corradi N."/>
            <person name="Roux C."/>
            <person name="Martin F."/>
        </authorList>
    </citation>
    <scope>NUCLEOTIDE SEQUENCE</scope>
    <source>
        <strain evidence="1">DAOM 197198</strain>
    </source>
</reference>
<protein>
    <submittedName>
        <fullName evidence="1">Uncharacterized protein</fullName>
    </submittedName>
</protein>
<evidence type="ECO:0000313" key="1">
    <source>
        <dbReference type="EMBL" id="ESA04017.1"/>
    </source>
</evidence>
<dbReference type="HOGENOM" id="CLU_2293168_0_0_1"/>